<protein>
    <submittedName>
        <fullName evidence="1">Uncharacterized protein</fullName>
    </submittedName>
</protein>
<keyword evidence="2" id="KW-1185">Reference proteome</keyword>
<dbReference type="RefSeq" id="WP_128635722.1">
    <property type="nucleotide sequence ID" value="NZ_RRCN01000002.1"/>
</dbReference>
<organism evidence="1 2">
    <name type="scientific">Paenibacillus oralis</name>
    <dbReference type="NCBI Taxonomy" id="2490856"/>
    <lineage>
        <taxon>Bacteria</taxon>
        <taxon>Bacillati</taxon>
        <taxon>Bacillota</taxon>
        <taxon>Bacilli</taxon>
        <taxon>Bacillales</taxon>
        <taxon>Paenibacillaceae</taxon>
        <taxon>Paenibacillus</taxon>
    </lineage>
</organism>
<dbReference type="Proteomes" id="UP000267017">
    <property type="component" value="Unassembled WGS sequence"/>
</dbReference>
<dbReference type="AlphaFoldDB" id="A0A3P3T9B4"/>
<dbReference type="EMBL" id="RRCN01000002">
    <property type="protein sequence ID" value="RRJ54635.1"/>
    <property type="molecule type" value="Genomic_DNA"/>
</dbReference>
<name>A0A3P3T9B4_9BACL</name>
<accession>A0A3P3T9B4</accession>
<sequence length="59" mass="6818">MVIDIAFEMMRELNGVKYIYSTTLTDCFHAVCKKYGLDPKEQNQEDAVQKVQAALRVTY</sequence>
<reference evidence="1 2" key="1">
    <citation type="submission" date="2018-11" db="EMBL/GenBank/DDBJ databases">
        <title>Genome sequencing of Paenibacillus sp. KCOM 3021 (= ChDC PVNT-B20).</title>
        <authorList>
            <person name="Kook J.-K."/>
            <person name="Park S.-N."/>
            <person name="Lim Y.K."/>
        </authorList>
    </citation>
    <scope>NUCLEOTIDE SEQUENCE [LARGE SCALE GENOMIC DNA]</scope>
    <source>
        <strain evidence="1 2">KCOM 3021</strain>
    </source>
</reference>
<comment type="caution">
    <text evidence="1">The sequence shown here is derived from an EMBL/GenBank/DDBJ whole genome shotgun (WGS) entry which is preliminary data.</text>
</comment>
<evidence type="ECO:0000313" key="1">
    <source>
        <dbReference type="EMBL" id="RRJ54635.1"/>
    </source>
</evidence>
<gene>
    <name evidence="1" type="ORF">EHV15_34120</name>
</gene>
<evidence type="ECO:0000313" key="2">
    <source>
        <dbReference type="Proteomes" id="UP000267017"/>
    </source>
</evidence>
<proteinExistence type="predicted"/>
<dbReference type="OrthoDB" id="9936694at2"/>